<dbReference type="EMBL" id="CM016762">
    <property type="protein sequence ID" value="TMS32443.1"/>
    <property type="molecule type" value="Genomic_DNA"/>
</dbReference>
<evidence type="ECO:0000313" key="2">
    <source>
        <dbReference type="Proteomes" id="UP000298663"/>
    </source>
</evidence>
<keyword evidence="2" id="KW-1185">Reference proteome</keyword>
<dbReference type="Proteomes" id="UP000298663">
    <property type="component" value="Chromosome X"/>
</dbReference>
<organism evidence="1 2">
    <name type="scientific">Steinernema carpocapsae</name>
    <name type="common">Entomopathogenic nematode</name>
    <dbReference type="NCBI Taxonomy" id="34508"/>
    <lineage>
        <taxon>Eukaryota</taxon>
        <taxon>Metazoa</taxon>
        <taxon>Ecdysozoa</taxon>
        <taxon>Nematoda</taxon>
        <taxon>Chromadorea</taxon>
        <taxon>Rhabditida</taxon>
        <taxon>Tylenchina</taxon>
        <taxon>Panagrolaimomorpha</taxon>
        <taxon>Strongyloidoidea</taxon>
        <taxon>Steinernematidae</taxon>
        <taxon>Steinernema</taxon>
    </lineage>
</organism>
<accession>A0A4V6I6X3</accession>
<gene>
    <name evidence="1" type="ORF">L596_000277</name>
</gene>
<dbReference type="EMBL" id="AZBU02000001">
    <property type="protein sequence ID" value="TMS32443.1"/>
    <property type="molecule type" value="Genomic_DNA"/>
</dbReference>
<reference evidence="1 2" key="2">
    <citation type="journal article" date="2019" name="G3 (Bethesda)">
        <title>Hybrid Assembly of the Genome of the Entomopathogenic Nematode Steinernema carpocapsae Identifies the X-Chromosome.</title>
        <authorList>
            <person name="Serra L."/>
            <person name="Macchietto M."/>
            <person name="Macias-Munoz A."/>
            <person name="McGill C.J."/>
            <person name="Rodriguez I.M."/>
            <person name="Rodriguez B."/>
            <person name="Murad R."/>
            <person name="Mortazavi A."/>
        </authorList>
    </citation>
    <scope>NUCLEOTIDE SEQUENCE [LARGE SCALE GENOMIC DNA]</scope>
    <source>
        <strain evidence="1 2">ALL</strain>
    </source>
</reference>
<protein>
    <submittedName>
        <fullName evidence="1">Uncharacterized protein</fullName>
    </submittedName>
</protein>
<proteinExistence type="predicted"/>
<sequence length="86" mass="9798">MLWSALILINTTDIKTYSVCTSSPEEQFWKLHKHGEHIVNSQGSTGFDMIYSPFPYALLYTAFTYAVAFPLTLNSEARFLPVSNQF</sequence>
<reference evidence="1 2" key="1">
    <citation type="journal article" date="2015" name="Genome Biol.">
        <title>Comparative genomics of Steinernema reveals deeply conserved gene regulatory networks.</title>
        <authorList>
            <person name="Dillman A.R."/>
            <person name="Macchietto M."/>
            <person name="Porter C.F."/>
            <person name="Rogers A."/>
            <person name="Williams B."/>
            <person name="Antoshechkin I."/>
            <person name="Lee M.M."/>
            <person name="Goodwin Z."/>
            <person name="Lu X."/>
            <person name="Lewis E.E."/>
            <person name="Goodrich-Blair H."/>
            <person name="Stock S.P."/>
            <person name="Adams B.J."/>
            <person name="Sternberg P.W."/>
            <person name="Mortazavi A."/>
        </authorList>
    </citation>
    <scope>NUCLEOTIDE SEQUENCE [LARGE SCALE GENOMIC DNA]</scope>
    <source>
        <strain evidence="1 2">ALL</strain>
    </source>
</reference>
<dbReference type="AlphaFoldDB" id="A0A4V6I6X3"/>
<comment type="caution">
    <text evidence="1">The sequence shown here is derived from an EMBL/GenBank/DDBJ whole genome shotgun (WGS) entry which is preliminary data.</text>
</comment>
<name>A0A4V6I6X3_STECR</name>
<evidence type="ECO:0000313" key="1">
    <source>
        <dbReference type="EMBL" id="TMS32443.1"/>
    </source>
</evidence>